<dbReference type="Pfam" id="PF00583">
    <property type="entry name" value="Acetyltransf_1"/>
    <property type="match status" value="1"/>
</dbReference>
<dbReference type="SUPFAM" id="SSF55729">
    <property type="entry name" value="Acyl-CoA N-acyltransferases (Nat)"/>
    <property type="match status" value="1"/>
</dbReference>
<comment type="function">
    <text evidence="9">Catalyzes the transfer of an acetyl group from acetyl-CoA to the 6'-amino group of aminoglycoside molecules conferring resistance to antibiotics containing the purpurosamine ring.</text>
</comment>
<evidence type="ECO:0000256" key="4">
    <source>
        <dbReference type="ARBA" id="ARBA00022679"/>
    </source>
</evidence>
<dbReference type="CDD" id="cd04301">
    <property type="entry name" value="NAT_SF"/>
    <property type="match status" value="1"/>
</dbReference>
<keyword evidence="6 9" id="KW-0012">Acyltransferase</keyword>
<evidence type="ECO:0000313" key="12">
    <source>
        <dbReference type="Proteomes" id="UP000678281"/>
    </source>
</evidence>
<keyword evidence="4 9" id="KW-0808">Transferase</keyword>
<keyword evidence="5 9" id="KW-0046">Antibiotic resistance</keyword>
<dbReference type="PANTHER" id="PTHR43877">
    <property type="entry name" value="AMINOALKYLPHOSPHONATE N-ACETYLTRANSFERASE-RELATED-RELATED"/>
    <property type="match status" value="1"/>
</dbReference>
<dbReference type="InterPro" id="IPR016181">
    <property type="entry name" value="Acyl_CoA_acyltransferase"/>
</dbReference>
<evidence type="ECO:0000256" key="1">
    <source>
        <dbReference type="ARBA" id="ARBA00011738"/>
    </source>
</evidence>
<evidence type="ECO:0000256" key="8">
    <source>
        <dbReference type="ARBA" id="ARBA00048923"/>
    </source>
</evidence>
<dbReference type="InterPro" id="IPR000182">
    <property type="entry name" value="GNAT_dom"/>
</dbReference>
<dbReference type="RefSeq" id="WP_212659001.1">
    <property type="nucleotide sequence ID" value="NZ_JAGXTP010000001.1"/>
</dbReference>
<organism evidence="11 12">
    <name type="scientific">Devosia litorisediminis</name>
    <dbReference type="NCBI Taxonomy" id="2829817"/>
    <lineage>
        <taxon>Bacteria</taxon>
        <taxon>Pseudomonadati</taxon>
        <taxon>Pseudomonadota</taxon>
        <taxon>Alphaproteobacteria</taxon>
        <taxon>Hyphomicrobiales</taxon>
        <taxon>Devosiaceae</taxon>
        <taxon>Devosia</taxon>
    </lineage>
</organism>
<evidence type="ECO:0000259" key="10">
    <source>
        <dbReference type="PROSITE" id="PS51186"/>
    </source>
</evidence>
<sequence>MIITAATASDRADWAALRQALWPRHGLDTHAAAIAQILAAPKDLANFVARTADGSAVGIAEAALRHDYVNGCQTSPAAFLEGIYVVPEHRRNGVARMLVDAVEDWARRLGCSEFASDAAIDNTESHRMHAALGFEETQRVVYFRKALSNDPADH</sequence>
<dbReference type="GO" id="GO:0046677">
    <property type="term" value="P:response to antibiotic"/>
    <property type="evidence" value="ECO:0007669"/>
    <property type="project" value="UniProtKB-KW"/>
</dbReference>
<comment type="caution">
    <text evidence="11">The sequence shown here is derived from an EMBL/GenBank/DDBJ whole genome shotgun (WGS) entry which is preliminary data.</text>
</comment>
<protein>
    <recommendedName>
        <fullName evidence="3 9">Aminoglycoside N(6')-acetyltransferase type 1</fullName>
        <ecNumber evidence="2 9">2.3.1.82</ecNumber>
    </recommendedName>
    <alternativeName>
        <fullName evidence="7 9">Aminoglycoside resistance protein</fullName>
    </alternativeName>
</protein>
<evidence type="ECO:0000256" key="5">
    <source>
        <dbReference type="ARBA" id="ARBA00023251"/>
    </source>
</evidence>
<dbReference type="EMBL" id="JAGXTP010000001">
    <property type="protein sequence ID" value="MBS3849536.1"/>
    <property type="molecule type" value="Genomic_DNA"/>
</dbReference>
<dbReference type="NCBIfam" id="NF043067">
    <property type="entry name" value="AAC_6p_group_E"/>
    <property type="match status" value="1"/>
</dbReference>
<comment type="subunit">
    <text evidence="1 9">Homodimer.</text>
</comment>
<evidence type="ECO:0000256" key="6">
    <source>
        <dbReference type="ARBA" id="ARBA00023315"/>
    </source>
</evidence>
<evidence type="ECO:0000256" key="2">
    <source>
        <dbReference type="ARBA" id="ARBA00012888"/>
    </source>
</evidence>
<keyword evidence="12" id="KW-1185">Reference proteome</keyword>
<dbReference type="PROSITE" id="PS51186">
    <property type="entry name" value="GNAT"/>
    <property type="match status" value="1"/>
</dbReference>
<dbReference type="GO" id="GO:0047663">
    <property type="term" value="F:aminoglycoside 6'-N-acetyltransferase activity"/>
    <property type="evidence" value="ECO:0007669"/>
    <property type="project" value="UniProtKB-EC"/>
</dbReference>
<feature type="domain" description="N-acetyltransferase" evidence="10">
    <location>
        <begin position="1"/>
        <end position="154"/>
    </location>
</feature>
<evidence type="ECO:0000313" key="11">
    <source>
        <dbReference type="EMBL" id="MBS3849536.1"/>
    </source>
</evidence>
<dbReference type="Proteomes" id="UP000678281">
    <property type="component" value="Unassembled WGS sequence"/>
</dbReference>
<accession>A0A942E8J8</accession>
<dbReference type="PIRSF" id="PIRSF000452">
    <property type="entry name" value="6-N-acetyltransf"/>
    <property type="match status" value="1"/>
</dbReference>
<dbReference type="InterPro" id="IPR050832">
    <property type="entry name" value="Bact_Acetyltransf"/>
</dbReference>
<evidence type="ECO:0000256" key="9">
    <source>
        <dbReference type="PIRNR" id="PIRNR000452"/>
    </source>
</evidence>
<gene>
    <name evidence="11" type="ORF">KD146_12590</name>
</gene>
<dbReference type="AlphaFoldDB" id="A0A942E8J8"/>
<dbReference type="Gene3D" id="3.40.630.30">
    <property type="match status" value="1"/>
</dbReference>
<evidence type="ECO:0000256" key="3">
    <source>
        <dbReference type="ARBA" id="ARBA00017677"/>
    </source>
</evidence>
<dbReference type="EC" id="2.3.1.82" evidence="2 9"/>
<evidence type="ECO:0000256" key="7">
    <source>
        <dbReference type="ARBA" id="ARBA00029660"/>
    </source>
</evidence>
<reference evidence="11" key="1">
    <citation type="submission" date="2021-04" db="EMBL/GenBank/DDBJ databases">
        <title>Devosia litorisediminis sp. nov., isolated from a sand dune.</title>
        <authorList>
            <person name="Park S."/>
            <person name="Yoon J.-H."/>
        </authorList>
    </citation>
    <scope>NUCLEOTIDE SEQUENCE</scope>
    <source>
        <strain evidence="11">BSSL-BM10</strain>
    </source>
</reference>
<comment type="catalytic activity">
    <reaction evidence="8 9">
        <text>kanamycin B + acetyl-CoA = N(6')-acetylkanamycin B + CoA + H(+)</text>
        <dbReference type="Rhea" id="RHEA:16449"/>
        <dbReference type="ChEBI" id="CHEBI:15378"/>
        <dbReference type="ChEBI" id="CHEBI:57287"/>
        <dbReference type="ChEBI" id="CHEBI:57288"/>
        <dbReference type="ChEBI" id="CHEBI:58390"/>
        <dbReference type="ChEBI" id="CHEBI:58549"/>
        <dbReference type="EC" id="2.3.1.82"/>
    </reaction>
</comment>
<name>A0A942E8J8_9HYPH</name>
<dbReference type="InterPro" id="IPR024170">
    <property type="entry name" value="Aminoglycoside_N6-AcTrfrase"/>
</dbReference>
<proteinExistence type="predicted"/>